<feature type="region of interest" description="Disordered" evidence="1">
    <location>
        <begin position="332"/>
        <end position="358"/>
    </location>
</feature>
<dbReference type="EMBL" id="RCML01000009">
    <property type="protein sequence ID" value="KAG2999329.1"/>
    <property type="molecule type" value="Genomic_DNA"/>
</dbReference>
<protein>
    <submittedName>
        <fullName evidence="4">Uncharacterized protein</fullName>
    </submittedName>
</protein>
<dbReference type="PANTHER" id="PTHR28096:SF1">
    <property type="entry name" value="PROTEIN FAF1"/>
    <property type="match status" value="1"/>
</dbReference>
<dbReference type="GO" id="GO:0000462">
    <property type="term" value="P:maturation of SSU-rRNA from tricistronic rRNA transcript (SSU-rRNA, 5.8S rRNA, LSU-rRNA)"/>
    <property type="evidence" value="ECO:0007669"/>
    <property type="project" value="TreeGrafter"/>
</dbReference>
<dbReference type="Proteomes" id="UP000736787">
    <property type="component" value="Unassembled WGS sequence"/>
</dbReference>
<sequence>MAFQFPVASGKKKKVQVFECPTETWKERKPRVAKNNAKDDEPEMTLRQEIRKEFDDTFDSVLEFATSNLKGKEKKIHEAKKIEALGGKVTKNRSVPYKVLIGMKTKGVAKKQRREELLKESDVVTGKRKSSGKSRDQQKRKKVDYGVQATKGRFKGGVLDVRARTFQIGRLPHNFVQVLKHVHCYLLIRLYSLNMAEETKAHFTFSFFDAAHMDGYTAPPNGSTKEFKRNDNQLTFHQHGKGFFSDEEKDKEDIVTKIHHWKQTSTKESKTKAPRKRQDLFAEPVKKESAQPESDGTIPFESDDIQLNRLLDDHMLGEKGDQIEQQMETLTTNVPPSPVQKPKSHFQHWDGETTNKPEPAIDLDAMVSMEDFEKYIAEN</sequence>
<dbReference type="Proteomes" id="UP000774804">
    <property type="component" value="Unassembled WGS sequence"/>
</dbReference>
<gene>
    <name evidence="2" type="ORF">PC115_g881</name>
    <name evidence="3" type="ORF">PC117_g1105</name>
    <name evidence="4" type="ORF">PC118_g858</name>
</gene>
<evidence type="ECO:0000313" key="3">
    <source>
        <dbReference type="EMBL" id="KAG2954559.1"/>
    </source>
</evidence>
<dbReference type="PANTHER" id="PTHR28096">
    <property type="entry name" value="PROTEIN FAF1"/>
    <property type="match status" value="1"/>
</dbReference>
<dbReference type="AlphaFoldDB" id="A0A8T1GYI8"/>
<organism evidence="4 5">
    <name type="scientific">Phytophthora cactorum</name>
    <dbReference type="NCBI Taxonomy" id="29920"/>
    <lineage>
        <taxon>Eukaryota</taxon>
        <taxon>Sar</taxon>
        <taxon>Stramenopiles</taxon>
        <taxon>Oomycota</taxon>
        <taxon>Peronosporomycetes</taxon>
        <taxon>Peronosporales</taxon>
        <taxon>Peronosporaceae</taxon>
        <taxon>Phytophthora</taxon>
    </lineage>
</organism>
<name>A0A8T1GYI8_9STRA</name>
<dbReference type="VEuPathDB" id="FungiDB:PC110_g1900"/>
<dbReference type="EMBL" id="RCMI01000010">
    <property type="protein sequence ID" value="KAG2943372.1"/>
    <property type="molecule type" value="Genomic_DNA"/>
</dbReference>
<dbReference type="Pfam" id="PF15375">
    <property type="entry name" value="FSAF1"/>
    <property type="match status" value="1"/>
</dbReference>
<dbReference type="GO" id="GO:0005730">
    <property type="term" value="C:nucleolus"/>
    <property type="evidence" value="ECO:0007669"/>
    <property type="project" value="TreeGrafter"/>
</dbReference>
<accession>A0A8T1GYI8</accession>
<feature type="region of interest" description="Disordered" evidence="1">
    <location>
        <begin position="261"/>
        <end position="300"/>
    </location>
</feature>
<evidence type="ECO:0000313" key="5">
    <source>
        <dbReference type="Proteomes" id="UP000697107"/>
    </source>
</evidence>
<feature type="region of interest" description="Disordered" evidence="1">
    <location>
        <begin position="119"/>
        <end position="144"/>
    </location>
</feature>
<dbReference type="EMBL" id="RCMK01000012">
    <property type="protein sequence ID" value="KAG2954559.1"/>
    <property type="molecule type" value="Genomic_DNA"/>
</dbReference>
<dbReference type="InterPro" id="IPR053030">
    <property type="entry name" value="Ribosomal_biogenesis_FAF1-like"/>
</dbReference>
<feature type="compositionally biased region" description="Basic residues" evidence="1">
    <location>
        <begin position="126"/>
        <end position="142"/>
    </location>
</feature>
<evidence type="ECO:0000256" key="1">
    <source>
        <dbReference type="SAM" id="MobiDB-lite"/>
    </source>
</evidence>
<dbReference type="VEuPathDB" id="FungiDB:PC110_g1899"/>
<feature type="compositionally biased region" description="Basic and acidic residues" evidence="1">
    <location>
        <begin position="265"/>
        <end position="290"/>
    </location>
</feature>
<evidence type="ECO:0000313" key="4">
    <source>
        <dbReference type="EMBL" id="KAG2999329.1"/>
    </source>
</evidence>
<evidence type="ECO:0000313" key="2">
    <source>
        <dbReference type="EMBL" id="KAG2943372.1"/>
    </source>
</evidence>
<dbReference type="Proteomes" id="UP000697107">
    <property type="component" value="Unassembled WGS sequence"/>
</dbReference>
<dbReference type="InterPro" id="IPR027973">
    <property type="entry name" value="FSAF1-like"/>
</dbReference>
<proteinExistence type="predicted"/>
<reference evidence="4" key="1">
    <citation type="submission" date="2018-10" db="EMBL/GenBank/DDBJ databases">
        <title>Effector identification in a new, highly contiguous assembly of the strawberry crown rot pathogen Phytophthora cactorum.</title>
        <authorList>
            <person name="Armitage A.D."/>
            <person name="Nellist C.F."/>
            <person name="Bates H."/>
            <person name="Vickerstaff R.J."/>
            <person name="Harrison R.J."/>
        </authorList>
    </citation>
    <scope>NUCLEOTIDE SEQUENCE</scope>
    <source>
        <strain evidence="2">4032</strain>
        <strain evidence="3">4040</strain>
        <strain evidence="4">P415</strain>
    </source>
</reference>
<comment type="caution">
    <text evidence="4">The sequence shown here is derived from an EMBL/GenBank/DDBJ whole genome shotgun (WGS) entry which is preliminary data.</text>
</comment>